<evidence type="ECO:0000313" key="1">
    <source>
        <dbReference type="EMBL" id="RDB23560.1"/>
    </source>
</evidence>
<keyword evidence="2" id="KW-1185">Reference proteome</keyword>
<dbReference type="EMBL" id="LUEZ02000046">
    <property type="protein sequence ID" value="RDB23560.1"/>
    <property type="molecule type" value="Genomic_DNA"/>
</dbReference>
<sequence length="485" mass="54468">MPADDSHGAATHHATGIHQLPLEVIREIFVHCLTCDRAPNNKLAPLLLCHVCSMWRNLALSTPQLWSELSMLCLQGDVAKAMRTFTNATELWFRCVGRHCPFSYTVRLPRGATAHAPGKSLLFPLPPSIYKLDLTMEDDSQLTEYAYLQTEAPAFLVTAKIAILHESPLSLAMRDFPFDSAPRLRNLMLDVAGDGLPIRVTPAPWKLLTQLILGRDIQLKAWHKIIRQCPLLKLCSVELDVPFLLVPPTNLPVMTFNHLEDLTLLFSSGAFLDAAVAGLSFPALTSLHLSCEDDVAFDLTSESTLRIFRDAQLTYLTLRQGQTESDDLYNVLEITNTLTSLDITCDSFFLDLFCALRHDADDNPVLLPQLEHLTLGIFHYGYDFEEDQEADEAWYFGGDLLLDLVKSRWWPGGKTAIHPTGPVITRLRKLSLVMDSQYPKTQAEVANSLLPLKEAGLSVDVQAGLREEWSNSYHMQLQWHAYMDD</sequence>
<dbReference type="Proteomes" id="UP000076154">
    <property type="component" value="Unassembled WGS sequence"/>
</dbReference>
<dbReference type="InParanoid" id="A0A369JQR4"/>
<name>A0A369JQR4_HYPMA</name>
<dbReference type="OrthoDB" id="2269034at2759"/>
<organism evidence="1 2">
    <name type="scientific">Hypsizygus marmoreus</name>
    <name type="common">White beech mushroom</name>
    <name type="synonym">Agaricus marmoreus</name>
    <dbReference type="NCBI Taxonomy" id="39966"/>
    <lineage>
        <taxon>Eukaryota</taxon>
        <taxon>Fungi</taxon>
        <taxon>Dikarya</taxon>
        <taxon>Basidiomycota</taxon>
        <taxon>Agaricomycotina</taxon>
        <taxon>Agaricomycetes</taxon>
        <taxon>Agaricomycetidae</taxon>
        <taxon>Agaricales</taxon>
        <taxon>Tricholomatineae</taxon>
        <taxon>Lyophyllaceae</taxon>
        <taxon>Hypsizygus</taxon>
    </lineage>
</organism>
<protein>
    <submittedName>
        <fullName evidence="1">Uncharacterized protein</fullName>
    </submittedName>
</protein>
<accession>A0A369JQR4</accession>
<gene>
    <name evidence="1" type="ORF">Hypma_008887</name>
</gene>
<reference evidence="1" key="1">
    <citation type="submission" date="2018-04" db="EMBL/GenBank/DDBJ databases">
        <title>Whole genome sequencing of Hypsizygus marmoreus.</title>
        <authorList>
            <person name="Choi I.-G."/>
            <person name="Min B."/>
            <person name="Kim J.-G."/>
            <person name="Kim S."/>
            <person name="Oh Y.-L."/>
            <person name="Kong W.-S."/>
            <person name="Park H."/>
            <person name="Jeong J."/>
            <person name="Song E.-S."/>
        </authorList>
    </citation>
    <scope>NUCLEOTIDE SEQUENCE [LARGE SCALE GENOMIC DNA]</scope>
    <source>
        <strain evidence="1">51987-8</strain>
    </source>
</reference>
<comment type="caution">
    <text evidence="1">The sequence shown here is derived from an EMBL/GenBank/DDBJ whole genome shotgun (WGS) entry which is preliminary data.</text>
</comment>
<dbReference type="STRING" id="39966.A0A369JQR4"/>
<dbReference type="AlphaFoldDB" id="A0A369JQR4"/>
<evidence type="ECO:0000313" key="2">
    <source>
        <dbReference type="Proteomes" id="UP000076154"/>
    </source>
</evidence>
<proteinExistence type="predicted"/>